<gene>
    <name evidence="2" type="ORF">J7S33_28335</name>
</gene>
<dbReference type="AlphaFoldDB" id="A0A8T8HWW9"/>
<proteinExistence type="predicted"/>
<evidence type="ECO:0000256" key="1">
    <source>
        <dbReference type="SAM" id="MobiDB-lite"/>
    </source>
</evidence>
<reference evidence="2" key="1">
    <citation type="submission" date="2021-04" db="EMBL/GenBank/DDBJ databases">
        <title>Saccharothrix algeriensis WGS.</title>
        <authorList>
            <person name="Stuskova K."/>
            <person name="Hakalova E."/>
            <person name="Tebbal A.B."/>
            <person name="Eichmeier A."/>
        </authorList>
    </citation>
    <scope>NUCLEOTIDE SEQUENCE</scope>
    <source>
        <strain evidence="2">NRRL B-24137</strain>
    </source>
</reference>
<dbReference type="EMBL" id="CP072788">
    <property type="protein sequence ID" value="QTR02881.1"/>
    <property type="molecule type" value="Genomic_DNA"/>
</dbReference>
<evidence type="ECO:0000313" key="2">
    <source>
        <dbReference type="EMBL" id="QTR02881.1"/>
    </source>
</evidence>
<feature type="compositionally biased region" description="Basic and acidic residues" evidence="1">
    <location>
        <begin position="55"/>
        <end position="72"/>
    </location>
</feature>
<feature type="region of interest" description="Disordered" evidence="1">
    <location>
        <begin position="53"/>
        <end position="72"/>
    </location>
</feature>
<feature type="non-terminal residue" evidence="2">
    <location>
        <position position="1"/>
    </location>
</feature>
<name>A0A8T8HWW9_9PSEU</name>
<sequence>SRNRASAARSRAEAEEARLTAIREASAVAEARELHGAEYEQLRSAREQVVTELTGAKEEHSRVLKHGQEAGE</sequence>
<protein>
    <submittedName>
        <fullName evidence="2">Uncharacterized protein</fullName>
    </submittedName>
</protein>
<feature type="non-terminal residue" evidence="2">
    <location>
        <position position="72"/>
    </location>
</feature>
<accession>A0A8T8HWW9</accession>
<evidence type="ECO:0000313" key="3">
    <source>
        <dbReference type="Proteomes" id="UP000671828"/>
    </source>
</evidence>
<organism evidence="2 3">
    <name type="scientific">Saccharothrix algeriensis</name>
    <dbReference type="NCBI Taxonomy" id="173560"/>
    <lineage>
        <taxon>Bacteria</taxon>
        <taxon>Bacillati</taxon>
        <taxon>Actinomycetota</taxon>
        <taxon>Actinomycetes</taxon>
        <taxon>Pseudonocardiales</taxon>
        <taxon>Pseudonocardiaceae</taxon>
        <taxon>Saccharothrix</taxon>
    </lineage>
</organism>
<dbReference type="Proteomes" id="UP000671828">
    <property type="component" value="Chromosome"/>
</dbReference>